<organism evidence="2 3">
    <name type="scientific">Pandoraea pnomenusa</name>
    <dbReference type="NCBI Taxonomy" id="93220"/>
    <lineage>
        <taxon>Bacteria</taxon>
        <taxon>Pseudomonadati</taxon>
        <taxon>Pseudomonadota</taxon>
        <taxon>Betaproteobacteria</taxon>
        <taxon>Burkholderiales</taxon>
        <taxon>Burkholderiaceae</taxon>
        <taxon>Pandoraea</taxon>
    </lineage>
</organism>
<evidence type="ECO:0000313" key="2">
    <source>
        <dbReference type="EMBL" id="SUA80623.1"/>
    </source>
</evidence>
<dbReference type="AlphaFoldDB" id="A0A378YV19"/>
<evidence type="ECO:0000313" key="3">
    <source>
        <dbReference type="Proteomes" id="UP000254573"/>
    </source>
</evidence>
<reference evidence="2 3" key="1">
    <citation type="submission" date="2018-06" db="EMBL/GenBank/DDBJ databases">
        <authorList>
            <consortium name="Pathogen Informatics"/>
            <person name="Doyle S."/>
        </authorList>
    </citation>
    <scope>NUCLEOTIDE SEQUENCE [LARGE SCALE GENOMIC DNA]</scope>
    <source>
        <strain evidence="2 3">NCTC13160</strain>
    </source>
</reference>
<dbReference type="EMBL" id="UGSG01000001">
    <property type="protein sequence ID" value="SUA80623.1"/>
    <property type="molecule type" value="Genomic_DNA"/>
</dbReference>
<gene>
    <name evidence="2" type="ORF">NCTC13160_03842</name>
</gene>
<evidence type="ECO:0008006" key="4">
    <source>
        <dbReference type="Google" id="ProtNLM"/>
    </source>
</evidence>
<accession>A0A378YV19</accession>
<proteinExistence type="predicted"/>
<name>A0A378YV19_9BURK</name>
<protein>
    <recommendedName>
        <fullName evidence="4">Type III secretion system protein, YseE family</fullName>
    </recommendedName>
</protein>
<feature type="region of interest" description="Disordered" evidence="1">
    <location>
        <begin position="1"/>
        <end position="37"/>
    </location>
</feature>
<dbReference type="RefSeq" id="WP_147291606.1">
    <property type="nucleotide sequence ID" value="NZ_CP009553.3"/>
</dbReference>
<dbReference type="Proteomes" id="UP000254573">
    <property type="component" value="Unassembled WGS sequence"/>
</dbReference>
<sequence length="92" mass="9903">MTLHPTLPAAGQGLSGATTRSPGFSTDLELRLSGPGGEDHARALIARCNARRALIDAALRNPMTQANFEHLRVASRALKLACEILENRSEIR</sequence>
<feature type="compositionally biased region" description="Polar residues" evidence="1">
    <location>
        <begin position="15"/>
        <end position="24"/>
    </location>
</feature>
<evidence type="ECO:0000256" key="1">
    <source>
        <dbReference type="SAM" id="MobiDB-lite"/>
    </source>
</evidence>